<keyword evidence="2" id="KW-1133">Transmembrane helix</keyword>
<evidence type="ECO:0000256" key="2">
    <source>
        <dbReference type="SAM" id="Phobius"/>
    </source>
</evidence>
<evidence type="ECO:0000313" key="4">
    <source>
        <dbReference type="Proteomes" id="UP000520814"/>
    </source>
</evidence>
<proteinExistence type="predicted"/>
<keyword evidence="2" id="KW-0472">Membrane</keyword>
<keyword evidence="4" id="KW-1185">Reference proteome</keyword>
<keyword evidence="2" id="KW-0812">Transmembrane</keyword>
<gene>
    <name evidence="3" type="ORF">HNQ39_002445</name>
</gene>
<protein>
    <submittedName>
        <fullName evidence="3">Uncharacterized protein</fullName>
    </submittedName>
</protein>
<feature type="region of interest" description="Disordered" evidence="1">
    <location>
        <begin position="157"/>
        <end position="178"/>
    </location>
</feature>
<reference evidence="3 4" key="1">
    <citation type="submission" date="2020-08" db="EMBL/GenBank/DDBJ databases">
        <title>Genomic Encyclopedia of Type Strains, Phase IV (KMG-IV): sequencing the most valuable type-strain genomes for metagenomic binning, comparative biology and taxonomic classification.</title>
        <authorList>
            <person name="Goeker M."/>
        </authorList>
    </citation>
    <scope>NUCLEOTIDE SEQUENCE [LARGE SCALE GENOMIC DNA]</scope>
    <source>
        <strain evidence="3 4">DSM 23562</strain>
    </source>
</reference>
<evidence type="ECO:0000313" key="3">
    <source>
        <dbReference type="EMBL" id="MBB6050654.1"/>
    </source>
</evidence>
<dbReference type="EMBL" id="JACHGW010000002">
    <property type="protein sequence ID" value="MBB6050654.1"/>
    <property type="molecule type" value="Genomic_DNA"/>
</dbReference>
<dbReference type="AlphaFoldDB" id="A0A7W9SRH6"/>
<evidence type="ECO:0000256" key="1">
    <source>
        <dbReference type="SAM" id="MobiDB-lite"/>
    </source>
</evidence>
<sequence>MSGWCTTCGRRRGADGRCINCDPWWTSPLIQVGGPALAICCVFLVGIVAALTPPKPDPALGSSHHGGSSSTPTVFSSPALSSGFVPPVGPLSAPRMAQAPPPLAAMPQLPASFFAPPPPPDAQQQAEFEQLRYQVRLASIQMRSRNEALTRYEPTFVPAGSPAKGQPGALSLSPSQSL</sequence>
<dbReference type="Proteomes" id="UP000520814">
    <property type="component" value="Unassembled WGS sequence"/>
</dbReference>
<name>A0A7W9SRH6_ARMRO</name>
<accession>A0A7W9SRH6</accession>
<dbReference type="RefSeq" id="WP_184196023.1">
    <property type="nucleotide sequence ID" value="NZ_JACHGW010000002.1"/>
</dbReference>
<comment type="caution">
    <text evidence="3">The sequence shown here is derived from an EMBL/GenBank/DDBJ whole genome shotgun (WGS) entry which is preliminary data.</text>
</comment>
<organism evidence="3 4">
    <name type="scientific">Armatimonas rosea</name>
    <dbReference type="NCBI Taxonomy" id="685828"/>
    <lineage>
        <taxon>Bacteria</taxon>
        <taxon>Bacillati</taxon>
        <taxon>Armatimonadota</taxon>
        <taxon>Armatimonadia</taxon>
        <taxon>Armatimonadales</taxon>
        <taxon>Armatimonadaceae</taxon>
        <taxon>Armatimonas</taxon>
    </lineage>
</organism>
<feature type="transmembrane region" description="Helical" evidence="2">
    <location>
        <begin position="32"/>
        <end position="52"/>
    </location>
</feature>